<dbReference type="NCBIfam" id="TIGR04155">
    <property type="entry name" value="cyano_PEP"/>
    <property type="match status" value="1"/>
</dbReference>
<dbReference type="NCBIfam" id="TIGR02595">
    <property type="entry name" value="PEP_CTERM"/>
    <property type="match status" value="1"/>
</dbReference>
<evidence type="ECO:0008006" key="3">
    <source>
        <dbReference type="Google" id="ProtNLM"/>
    </source>
</evidence>
<dbReference type="eggNOG" id="ENOG5030IYE">
    <property type="taxonomic scope" value="Bacteria"/>
</dbReference>
<name>B7K7T9_GLOC7</name>
<dbReference type="InterPro" id="IPR013424">
    <property type="entry name" value="Ice-binding_C"/>
</dbReference>
<reference evidence="2" key="1">
    <citation type="journal article" date="2011" name="MBio">
        <title>Novel metabolic attributes of the genus Cyanothece, comprising a group of unicellular nitrogen-fixing Cyanobacteria.</title>
        <authorList>
            <person name="Bandyopadhyay A."/>
            <person name="Elvitigala T."/>
            <person name="Welsh E."/>
            <person name="Stockel J."/>
            <person name="Liberton M."/>
            <person name="Min H."/>
            <person name="Sherman L.A."/>
            <person name="Pakrasi H.B."/>
        </authorList>
    </citation>
    <scope>NUCLEOTIDE SEQUENCE [LARGE SCALE GENOMIC DNA]</scope>
    <source>
        <strain evidence="2">PCC 7424</strain>
    </source>
</reference>
<organism evidence="1 2">
    <name type="scientific">Gloeothece citriformis (strain PCC 7424)</name>
    <name type="common">Cyanothece sp. (strain PCC 7424)</name>
    <dbReference type="NCBI Taxonomy" id="65393"/>
    <lineage>
        <taxon>Bacteria</taxon>
        <taxon>Bacillati</taxon>
        <taxon>Cyanobacteriota</taxon>
        <taxon>Cyanophyceae</taxon>
        <taxon>Oscillatoriophycideae</taxon>
        <taxon>Chroococcales</taxon>
        <taxon>Aphanothecaceae</taxon>
        <taxon>Gloeothece</taxon>
        <taxon>Gloeothece citriformis</taxon>
    </lineage>
</organism>
<sequence length="301" mass="33085">MFNKAMSRRNGNTTPRLFLSSSVAIFAVCATNQATFAQTSHADHHHLMIGIDNLQTLTSGTYIGLPNPNYNRLSLLFPHQHDPVESSHFHSIGIYSYTGDLGNHSIIPTSTNNQIPEARYELPPLPLFRGTGVFAHKMISQKTEDHMYSDLKTKPVAHLLDDISDPYVKAIYNTGGGRWTRLLGENTTIALELISMTPGLGVANSSGEDLFDGVGDTYVMGTGDHFTFTPIFYVSKSAPRQTYSGTFKLVDVSDNPLFGESGEFTLNFEPVPEPITILGTATALGFGTLFKRKLLKKNPKK</sequence>
<keyword evidence="2" id="KW-1185">Reference proteome</keyword>
<dbReference type="KEGG" id="cyc:PCC7424_2723"/>
<dbReference type="Proteomes" id="UP000002384">
    <property type="component" value="Chromosome"/>
</dbReference>
<evidence type="ECO:0000313" key="2">
    <source>
        <dbReference type="Proteomes" id="UP000002384"/>
    </source>
</evidence>
<dbReference type="HOGENOM" id="CLU_917760_0_0_3"/>
<protein>
    <recommendedName>
        <fullName evidence="3">PEP-CTERM protein-sorting domain-containing protein</fullName>
    </recommendedName>
</protein>
<evidence type="ECO:0000313" key="1">
    <source>
        <dbReference type="EMBL" id="ACK71135.1"/>
    </source>
</evidence>
<dbReference type="AlphaFoldDB" id="B7K7T9"/>
<proteinExistence type="predicted"/>
<dbReference type="EMBL" id="CP001291">
    <property type="protein sequence ID" value="ACK71135.1"/>
    <property type="molecule type" value="Genomic_DNA"/>
</dbReference>
<dbReference type="NCBIfam" id="NF040463">
    <property type="entry name" value="all3515_fam"/>
    <property type="match status" value="1"/>
</dbReference>
<accession>B7K7T9</accession>
<gene>
    <name evidence="1" type="ordered locus">PCC7424_2723</name>
</gene>
<dbReference type="InterPro" id="IPR026374">
    <property type="entry name" value="Cyano_PEP"/>
</dbReference>